<name>A0AAW1GQC3_POPJA</name>
<evidence type="ECO:0000313" key="3">
    <source>
        <dbReference type="Proteomes" id="UP001458880"/>
    </source>
</evidence>
<accession>A0AAW1GQC3</accession>
<organism evidence="2 3">
    <name type="scientific">Popillia japonica</name>
    <name type="common">Japanese beetle</name>
    <dbReference type="NCBI Taxonomy" id="7064"/>
    <lineage>
        <taxon>Eukaryota</taxon>
        <taxon>Metazoa</taxon>
        <taxon>Ecdysozoa</taxon>
        <taxon>Arthropoda</taxon>
        <taxon>Hexapoda</taxon>
        <taxon>Insecta</taxon>
        <taxon>Pterygota</taxon>
        <taxon>Neoptera</taxon>
        <taxon>Endopterygota</taxon>
        <taxon>Coleoptera</taxon>
        <taxon>Polyphaga</taxon>
        <taxon>Scarabaeiformia</taxon>
        <taxon>Scarabaeidae</taxon>
        <taxon>Rutelinae</taxon>
        <taxon>Popillia</taxon>
    </lineage>
</organism>
<protein>
    <submittedName>
        <fullName evidence="2">Uncharacterized protein</fullName>
    </submittedName>
</protein>
<gene>
    <name evidence="2" type="ORF">QE152_g41400</name>
</gene>
<dbReference type="Proteomes" id="UP001458880">
    <property type="component" value="Unassembled WGS sequence"/>
</dbReference>
<comment type="caution">
    <text evidence="2">The sequence shown here is derived from an EMBL/GenBank/DDBJ whole genome shotgun (WGS) entry which is preliminary data.</text>
</comment>
<evidence type="ECO:0000313" key="2">
    <source>
        <dbReference type="EMBL" id="KAK9663715.1"/>
    </source>
</evidence>
<keyword evidence="3" id="KW-1185">Reference proteome</keyword>
<reference evidence="2 3" key="1">
    <citation type="journal article" date="2024" name="BMC Genomics">
        <title>De novo assembly and annotation of Popillia japonica's genome with initial clues to its potential as an invasive pest.</title>
        <authorList>
            <person name="Cucini C."/>
            <person name="Boschi S."/>
            <person name="Funari R."/>
            <person name="Cardaioli E."/>
            <person name="Iannotti N."/>
            <person name="Marturano G."/>
            <person name="Paoli F."/>
            <person name="Bruttini M."/>
            <person name="Carapelli A."/>
            <person name="Frati F."/>
            <person name="Nardi F."/>
        </authorList>
    </citation>
    <scope>NUCLEOTIDE SEQUENCE [LARGE SCALE GENOMIC DNA]</scope>
    <source>
        <strain evidence="2">DMR45628</strain>
    </source>
</reference>
<proteinExistence type="predicted"/>
<feature type="region of interest" description="Disordered" evidence="1">
    <location>
        <begin position="1"/>
        <end position="22"/>
    </location>
</feature>
<sequence length="131" mass="15125">MYLHLKPPGLARKRSGLDGRPSYATPRLQLDFGARPRFVSRRFACECRPGYRGLRRLRADLNVARMLLPPRMGTDACPGCRSKKLIVKRNKRVYNEGIIGYRMYVCSLTVIRQSNSDNCQSRFKIDNTLQF</sequence>
<dbReference type="EMBL" id="JASPKY010003485">
    <property type="protein sequence ID" value="KAK9663715.1"/>
    <property type="molecule type" value="Genomic_DNA"/>
</dbReference>
<evidence type="ECO:0000256" key="1">
    <source>
        <dbReference type="SAM" id="MobiDB-lite"/>
    </source>
</evidence>
<dbReference type="AlphaFoldDB" id="A0AAW1GQC3"/>